<comment type="caution">
    <text evidence="1">The sequence shown here is derived from an EMBL/GenBank/DDBJ whole genome shotgun (WGS) entry which is preliminary data.</text>
</comment>
<reference evidence="2" key="1">
    <citation type="journal article" date="2023" name="Mol. Phylogenet. Evol.">
        <title>Genome-scale phylogeny and comparative genomics of the fungal order Sordariales.</title>
        <authorList>
            <person name="Hensen N."/>
            <person name="Bonometti L."/>
            <person name="Westerberg I."/>
            <person name="Brannstrom I.O."/>
            <person name="Guillou S."/>
            <person name="Cros-Aarteil S."/>
            <person name="Calhoun S."/>
            <person name="Haridas S."/>
            <person name="Kuo A."/>
            <person name="Mondo S."/>
            <person name="Pangilinan J."/>
            <person name="Riley R."/>
            <person name="LaButti K."/>
            <person name="Andreopoulos B."/>
            <person name="Lipzen A."/>
            <person name="Chen C."/>
            <person name="Yan M."/>
            <person name="Daum C."/>
            <person name="Ng V."/>
            <person name="Clum A."/>
            <person name="Steindorff A."/>
            <person name="Ohm R.A."/>
            <person name="Martin F."/>
            <person name="Silar P."/>
            <person name="Natvig D.O."/>
            <person name="Lalanne C."/>
            <person name="Gautier V."/>
            <person name="Ament-Velasquez S.L."/>
            <person name="Kruys A."/>
            <person name="Hutchinson M.I."/>
            <person name="Powell A.J."/>
            <person name="Barry K."/>
            <person name="Miller A.N."/>
            <person name="Grigoriev I.V."/>
            <person name="Debuchy R."/>
            <person name="Gladieux P."/>
            <person name="Hiltunen Thoren M."/>
            <person name="Johannesson H."/>
        </authorList>
    </citation>
    <scope>NUCLEOTIDE SEQUENCE [LARGE SCALE GENOMIC DNA]</scope>
    <source>
        <strain evidence="2">CBS 340.73</strain>
    </source>
</reference>
<proteinExistence type="predicted"/>
<sequence>MDYVSASIIPAPQGVTDAQEVVRVSEWLPGHWVGIENETCTYEIIQSRDPGLAPRFLAHVTENGSRVIGFLLERIPDAREAGPADLEKCKAALARLHALGIAKRKLSRHSFLVRNDGSVLIQGPFTGSPEDVVDNDEVMKTEMESLEKVLARSPSVFEDQSARMLRLVDPQRMKMLEEFEKAHGFVVPFVHWQESREGGGRITLTLEQHGVLAKEYEENGFRWTKEL</sequence>
<dbReference type="Proteomes" id="UP001303473">
    <property type="component" value="Unassembled WGS sequence"/>
</dbReference>
<protein>
    <submittedName>
        <fullName evidence="1">Alpha-galactosidase a protein</fullName>
    </submittedName>
</protein>
<keyword evidence="2" id="KW-1185">Reference proteome</keyword>
<dbReference type="EMBL" id="MU853983">
    <property type="protein sequence ID" value="KAK3934514.1"/>
    <property type="molecule type" value="Genomic_DNA"/>
</dbReference>
<evidence type="ECO:0000313" key="2">
    <source>
        <dbReference type="Proteomes" id="UP001303473"/>
    </source>
</evidence>
<organism evidence="1 2">
    <name type="scientific">Diplogelasinospora grovesii</name>
    <dbReference type="NCBI Taxonomy" id="303347"/>
    <lineage>
        <taxon>Eukaryota</taxon>
        <taxon>Fungi</taxon>
        <taxon>Dikarya</taxon>
        <taxon>Ascomycota</taxon>
        <taxon>Pezizomycotina</taxon>
        <taxon>Sordariomycetes</taxon>
        <taxon>Sordariomycetidae</taxon>
        <taxon>Sordariales</taxon>
        <taxon>Diplogelasinosporaceae</taxon>
        <taxon>Diplogelasinospora</taxon>
    </lineage>
</organism>
<dbReference type="AlphaFoldDB" id="A0AAN6MX09"/>
<accession>A0AAN6MX09</accession>
<gene>
    <name evidence="1" type="ORF">QBC46DRAFT_399575</name>
</gene>
<name>A0AAN6MX09_9PEZI</name>
<evidence type="ECO:0000313" key="1">
    <source>
        <dbReference type="EMBL" id="KAK3934514.1"/>
    </source>
</evidence>